<dbReference type="PROSITE" id="PS50075">
    <property type="entry name" value="CARRIER"/>
    <property type="match status" value="1"/>
</dbReference>
<dbReference type="InterPro" id="IPR036736">
    <property type="entry name" value="ACP-like_sf"/>
</dbReference>
<evidence type="ECO:0000259" key="3">
    <source>
        <dbReference type="PROSITE" id="PS50075"/>
    </source>
</evidence>
<protein>
    <recommendedName>
        <fullName evidence="3">Carrier domain-containing protein</fullName>
    </recommendedName>
</protein>
<dbReference type="SUPFAM" id="SSF47336">
    <property type="entry name" value="ACP-like"/>
    <property type="match status" value="1"/>
</dbReference>
<dbReference type="InterPro" id="IPR009081">
    <property type="entry name" value="PP-bd_ACP"/>
</dbReference>
<dbReference type="InterPro" id="IPR012223">
    <property type="entry name" value="TEII"/>
</dbReference>
<dbReference type="SMART" id="SM00824">
    <property type="entry name" value="PKS_TE"/>
    <property type="match status" value="1"/>
</dbReference>
<evidence type="ECO:0000313" key="5">
    <source>
        <dbReference type="Proteomes" id="UP000603227"/>
    </source>
</evidence>
<dbReference type="InterPro" id="IPR029058">
    <property type="entry name" value="AB_hydrolase_fold"/>
</dbReference>
<evidence type="ECO:0000256" key="1">
    <source>
        <dbReference type="ARBA" id="ARBA00007169"/>
    </source>
</evidence>
<name>A0A919LAT3_9ACTN</name>
<sequence length="324" mass="35991">MRLVVTIKQRYGVNIPIAGVLETPTVADLARRLSSAHAVPVFDPLVPIRPGGGRRPLFLVHPMGGNVLCYLPFARHLPADQPLYALQAAGADPATEPLRSMEALAASYIEALRRVQPQGPYRIGGWSFGGYVAFEMARQLTAAGEEVTDLFVLDTTAVTPGERHHHTEDELLVWFFWEMLLLERGGRSPIETIPPHRTTLTEKFEYIAELAVAEGVLPAGTSSAVVRRLFDVYAAHWTAALDYRPTRLPLDLILLRATEPFPQELRPMHDAMGTQYNDRTNGWHHLVDGHVEVLPVPGDHLTLMEEPHVKTTAETLLTATRRSD</sequence>
<dbReference type="SUPFAM" id="SSF53474">
    <property type="entry name" value="alpha/beta-Hydrolases"/>
    <property type="match status" value="1"/>
</dbReference>
<dbReference type="Pfam" id="PF00975">
    <property type="entry name" value="Thioesterase"/>
    <property type="match status" value="1"/>
</dbReference>
<proteinExistence type="inferred from homology"/>
<evidence type="ECO:0000313" key="4">
    <source>
        <dbReference type="EMBL" id="GHH89709.1"/>
    </source>
</evidence>
<keyword evidence="2" id="KW-0378">Hydrolase</keyword>
<comment type="caution">
    <text evidence="4">The sequence shown here is derived from an EMBL/GenBank/DDBJ whole genome shotgun (WGS) entry which is preliminary data.</text>
</comment>
<dbReference type="Proteomes" id="UP000603227">
    <property type="component" value="Unassembled WGS sequence"/>
</dbReference>
<dbReference type="PANTHER" id="PTHR11487">
    <property type="entry name" value="THIOESTERASE"/>
    <property type="match status" value="1"/>
</dbReference>
<reference evidence="4" key="1">
    <citation type="journal article" date="2014" name="Int. J. Syst. Evol. Microbiol.">
        <title>Complete genome sequence of Corynebacterium casei LMG S-19264T (=DSM 44701T), isolated from a smear-ripened cheese.</title>
        <authorList>
            <consortium name="US DOE Joint Genome Institute (JGI-PGF)"/>
            <person name="Walter F."/>
            <person name="Albersmeier A."/>
            <person name="Kalinowski J."/>
            <person name="Ruckert C."/>
        </authorList>
    </citation>
    <scope>NUCLEOTIDE SEQUENCE</scope>
    <source>
        <strain evidence="4">CGMCC 4.7403</strain>
    </source>
</reference>
<evidence type="ECO:0000256" key="2">
    <source>
        <dbReference type="ARBA" id="ARBA00022801"/>
    </source>
</evidence>
<dbReference type="EMBL" id="BNAT01000013">
    <property type="protein sequence ID" value="GHH89709.1"/>
    <property type="molecule type" value="Genomic_DNA"/>
</dbReference>
<dbReference type="InterPro" id="IPR020802">
    <property type="entry name" value="TesA-like"/>
</dbReference>
<organism evidence="4 5">
    <name type="scientific">Streptomyces capitiformicae</name>
    <dbReference type="NCBI Taxonomy" id="2014920"/>
    <lineage>
        <taxon>Bacteria</taxon>
        <taxon>Bacillati</taxon>
        <taxon>Actinomycetota</taxon>
        <taxon>Actinomycetes</taxon>
        <taxon>Kitasatosporales</taxon>
        <taxon>Streptomycetaceae</taxon>
        <taxon>Streptomyces</taxon>
    </lineage>
</organism>
<comment type="similarity">
    <text evidence="1">Belongs to the thioesterase family.</text>
</comment>
<dbReference type="GO" id="GO:0016787">
    <property type="term" value="F:hydrolase activity"/>
    <property type="evidence" value="ECO:0007669"/>
    <property type="project" value="UniProtKB-KW"/>
</dbReference>
<dbReference type="GO" id="GO:0008610">
    <property type="term" value="P:lipid biosynthetic process"/>
    <property type="evidence" value="ECO:0007669"/>
    <property type="project" value="TreeGrafter"/>
</dbReference>
<dbReference type="PANTHER" id="PTHR11487:SF0">
    <property type="entry name" value="S-ACYL FATTY ACID SYNTHASE THIOESTERASE, MEDIUM CHAIN"/>
    <property type="match status" value="1"/>
</dbReference>
<keyword evidence="5" id="KW-1185">Reference proteome</keyword>
<accession>A0A919LAT3</accession>
<dbReference type="InterPro" id="IPR001031">
    <property type="entry name" value="Thioesterase"/>
</dbReference>
<gene>
    <name evidence="4" type="ORF">GCM10017771_41590</name>
</gene>
<reference evidence="4" key="2">
    <citation type="submission" date="2020-09" db="EMBL/GenBank/DDBJ databases">
        <authorList>
            <person name="Sun Q."/>
            <person name="Zhou Y."/>
        </authorList>
    </citation>
    <scope>NUCLEOTIDE SEQUENCE</scope>
    <source>
        <strain evidence="4">CGMCC 4.7403</strain>
    </source>
</reference>
<feature type="domain" description="Carrier" evidence="3">
    <location>
        <begin position="1"/>
        <end position="37"/>
    </location>
</feature>
<dbReference type="AlphaFoldDB" id="A0A919LAT3"/>
<dbReference type="Gene3D" id="3.40.50.1820">
    <property type="entry name" value="alpha/beta hydrolase"/>
    <property type="match status" value="1"/>
</dbReference>